<accession>A0A4Z0NS21</accession>
<dbReference type="Pfam" id="PF00004">
    <property type="entry name" value="AAA"/>
    <property type="match status" value="1"/>
</dbReference>
<dbReference type="InterPro" id="IPR003593">
    <property type="entry name" value="AAA+_ATPase"/>
</dbReference>
<dbReference type="RefSeq" id="WP_135414742.1">
    <property type="nucleotide sequence ID" value="NZ_SRLB01000007.1"/>
</dbReference>
<dbReference type="GO" id="GO:0005524">
    <property type="term" value="F:ATP binding"/>
    <property type="evidence" value="ECO:0007669"/>
    <property type="project" value="InterPro"/>
</dbReference>
<dbReference type="InterPro" id="IPR027417">
    <property type="entry name" value="P-loop_NTPase"/>
</dbReference>
<dbReference type="SUPFAM" id="SSF52540">
    <property type="entry name" value="P-loop containing nucleoside triphosphate hydrolases"/>
    <property type="match status" value="1"/>
</dbReference>
<dbReference type="InterPro" id="IPR003959">
    <property type="entry name" value="ATPase_AAA_core"/>
</dbReference>
<sequence>MKKPLRAAFAPTRELYACTASLIADSVAQDGAAWVRHTLATGPELDIATRSWTDPVVLPFLRGVERSFADCRNAGETPAAKEMLSERIVDYLRLGHDVLVDDDGFDRPLMPGALARLAYYGVSYGALMAKPYAQDALIDMARLSPPGDAIHYVAYGLALMTDAHPHFAMPNDFSTRDVCLVVPAALALGLEHLPGTTPAAAAAAPLDEEERLDIEEDRAGIVRWRQAPPPRPRPKAEPVGEVAEPAGPGAVIFPETIVERHKPDLRRDIKAALGLALGAHLRHVPVPRDWSAWTRERLEAFPWMGEAIEAFRELQGNREHFGGGVLGLVGTTGCGKSALAAELITSSGLHLVRYNADAASENSFLGTPARWVSAHLGIPEKALADAMATSAGILADELEKASGSRNSNGGRLHDGLHGVWEAETARAWHSQFLLHPVDVSGLVYVCTMNEDTLPASLRDRMKIVRVPEPGPEHLGVLAPRLARAVCRETGQDERFGELDGDEISALADAWRGGSIRRLRRLVETVLRAREGGPAAMPRH</sequence>
<evidence type="ECO:0000256" key="1">
    <source>
        <dbReference type="SAM" id="MobiDB-lite"/>
    </source>
</evidence>
<evidence type="ECO:0000259" key="2">
    <source>
        <dbReference type="SMART" id="SM00382"/>
    </source>
</evidence>
<feature type="region of interest" description="Disordered" evidence="1">
    <location>
        <begin position="225"/>
        <end position="245"/>
    </location>
</feature>
<keyword evidence="4" id="KW-1185">Reference proteome</keyword>
<dbReference type="AlphaFoldDB" id="A0A4Z0NS21"/>
<dbReference type="Gene3D" id="3.40.50.300">
    <property type="entry name" value="P-loop containing nucleotide triphosphate hydrolases"/>
    <property type="match status" value="1"/>
</dbReference>
<dbReference type="SMART" id="SM00382">
    <property type="entry name" value="AAA"/>
    <property type="match status" value="1"/>
</dbReference>
<gene>
    <name evidence="3" type="ORF">EU555_11285</name>
</gene>
<evidence type="ECO:0000313" key="3">
    <source>
        <dbReference type="EMBL" id="TGD99748.1"/>
    </source>
</evidence>
<protein>
    <submittedName>
        <fullName evidence="3">AAA family ATPase</fullName>
    </submittedName>
</protein>
<evidence type="ECO:0000313" key="4">
    <source>
        <dbReference type="Proteomes" id="UP000297535"/>
    </source>
</evidence>
<organism evidence="3 4">
    <name type="scientific">Methylobacterium nonmethylotrophicum</name>
    <dbReference type="NCBI Taxonomy" id="1141884"/>
    <lineage>
        <taxon>Bacteria</taxon>
        <taxon>Pseudomonadati</taxon>
        <taxon>Pseudomonadota</taxon>
        <taxon>Alphaproteobacteria</taxon>
        <taxon>Hyphomicrobiales</taxon>
        <taxon>Methylobacteriaceae</taxon>
        <taxon>Methylobacterium</taxon>
    </lineage>
</organism>
<reference evidence="3 4" key="1">
    <citation type="submission" date="2019-04" db="EMBL/GenBank/DDBJ databases">
        <authorList>
            <person name="Feng G."/>
            <person name="Zhu H."/>
        </authorList>
    </citation>
    <scope>NUCLEOTIDE SEQUENCE [LARGE SCALE GENOMIC DNA]</scope>
    <source>
        <strain evidence="3 4">6HR-1</strain>
    </source>
</reference>
<dbReference type="EMBL" id="SRLB01000007">
    <property type="protein sequence ID" value="TGD99748.1"/>
    <property type="molecule type" value="Genomic_DNA"/>
</dbReference>
<name>A0A4Z0NS21_9HYPH</name>
<proteinExistence type="predicted"/>
<dbReference type="Proteomes" id="UP000297535">
    <property type="component" value="Unassembled WGS sequence"/>
</dbReference>
<comment type="caution">
    <text evidence="3">The sequence shown here is derived from an EMBL/GenBank/DDBJ whole genome shotgun (WGS) entry which is preliminary data.</text>
</comment>
<dbReference type="OrthoDB" id="7973372at2"/>
<dbReference type="GO" id="GO:0016887">
    <property type="term" value="F:ATP hydrolysis activity"/>
    <property type="evidence" value="ECO:0007669"/>
    <property type="project" value="InterPro"/>
</dbReference>
<feature type="domain" description="AAA+ ATPase" evidence="2">
    <location>
        <begin position="322"/>
        <end position="468"/>
    </location>
</feature>